<dbReference type="SUPFAM" id="SSF51735">
    <property type="entry name" value="NAD(P)-binding Rossmann-fold domains"/>
    <property type="match status" value="1"/>
</dbReference>
<dbReference type="Proteomes" id="UP000092213">
    <property type="component" value="Chromosome"/>
</dbReference>
<dbReference type="InterPro" id="IPR001509">
    <property type="entry name" value="Epimerase_deHydtase"/>
</dbReference>
<sequence length="319" mass="34858">MRIEESRCLVLGAGGFLGTNLCNSLYGRAKAVKGFGRRGLFRCDAAVEWVGEEFLDGAQLQAAVEHCDVVFHLLGTTTPSSADADKLADLSHNVGGTLQLLEFCRQAGVRRVIFVSSGGTVYGRPTIVPTPESALPQPISAYGISKLSIERYLALYEHCYGLEQRVLRVANPYGPYQWAQRNQGAIAMFMRRALAHRPVHIWGDGSTVRDYLYVEDVVSALIASIAHEGPSRVFNIGSGVGRSLIEIVAAIERVSGVPLPIEFENDRPIDVPTNVLDIGLAATEMGWAPTTPFVEGLQRTWDWLRGAQAQLSEDLPRHV</sequence>
<evidence type="ECO:0000256" key="2">
    <source>
        <dbReference type="ARBA" id="ARBA00007637"/>
    </source>
</evidence>
<comment type="pathway">
    <text evidence="1">Bacterial outer membrane biogenesis; LPS O-antigen biosynthesis.</text>
</comment>
<name>A0A193FPR8_9BORD</name>
<accession>A0A193FPR8</accession>
<evidence type="ECO:0000313" key="5">
    <source>
        <dbReference type="EMBL" id="ANN74237.1"/>
    </source>
</evidence>
<protein>
    <recommendedName>
        <fullName evidence="3">NAD-dependent epimerase/dehydratase domain-containing protein</fullName>
    </recommendedName>
</protein>
<dbReference type="InterPro" id="IPR036291">
    <property type="entry name" value="NAD(P)-bd_dom_sf"/>
</dbReference>
<dbReference type="KEGG" id="bbro:BAU06_24765"/>
<dbReference type="EMBL" id="CP016171">
    <property type="protein sequence ID" value="ANN74237.1"/>
    <property type="molecule type" value="Genomic_DNA"/>
</dbReference>
<reference evidence="6 7" key="1">
    <citation type="submission" date="2016-06" db="EMBL/GenBank/DDBJ databases">
        <title>Complete genome sequences of Bordetella bronchialis and Bordetella flabilis.</title>
        <authorList>
            <person name="LiPuma J.J."/>
            <person name="Spilker T."/>
        </authorList>
    </citation>
    <scope>NUCLEOTIDE SEQUENCE [LARGE SCALE GENOMIC DNA]</scope>
    <source>
        <strain evidence="5 7">AU17976</strain>
        <strain evidence="4 6">AU3182</strain>
    </source>
</reference>
<dbReference type="RefSeq" id="WP_066356955.1">
    <property type="nucleotide sequence ID" value="NZ_CBCSFJ010000002.1"/>
</dbReference>
<dbReference type="Pfam" id="PF01370">
    <property type="entry name" value="Epimerase"/>
    <property type="match status" value="1"/>
</dbReference>
<gene>
    <name evidence="4" type="ORF">BAU06_24765</name>
    <name evidence="5" type="ORF">BAU08_25340</name>
</gene>
<dbReference type="Gene3D" id="3.40.50.720">
    <property type="entry name" value="NAD(P)-binding Rossmann-like Domain"/>
    <property type="match status" value="1"/>
</dbReference>
<dbReference type="OrthoDB" id="9769113at2"/>
<organism evidence="5 7">
    <name type="scientific">Bordetella bronchialis</name>
    <dbReference type="NCBI Taxonomy" id="463025"/>
    <lineage>
        <taxon>Bacteria</taxon>
        <taxon>Pseudomonadati</taxon>
        <taxon>Pseudomonadota</taxon>
        <taxon>Betaproteobacteria</taxon>
        <taxon>Burkholderiales</taxon>
        <taxon>Alcaligenaceae</taxon>
        <taxon>Bordetella</taxon>
    </lineage>
</organism>
<comment type="similarity">
    <text evidence="2">Belongs to the NAD(P)-dependent epimerase/dehydratase family.</text>
</comment>
<dbReference type="STRING" id="463025.BAU08_25340"/>
<dbReference type="Proteomes" id="UP000091897">
    <property type="component" value="Chromosome"/>
</dbReference>
<evidence type="ECO:0000256" key="1">
    <source>
        <dbReference type="ARBA" id="ARBA00005125"/>
    </source>
</evidence>
<dbReference type="PRINTS" id="PR01713">
    <property type="entry name" value="NUCEPIMERASE"/>
</dbReference>
<dbReference type="Gene3D" id="3.90.25.10">
    <property type="entry name" value="UDP-galactose 4-epimerase, domain 1"/>
    <property type="match status" value="1"/>
</dbReference>
<evidence type="ECO:0000313" key="6">
    <source>
        <dbReference type="Proteomes" id="UP000091897"/>
    </source>
</evidence>
<feature type="domain" description="NAD-dependent epimerase/dehydratase" evidence="3">
    <location>
        <begin position="9"/>
        <end position="237"/>
    </location>
</feature>
<dbReference type="EMBL" id="CP016170">
    <property type="protein sequence ID" value="ANN69089.1"/>
    <property type="molecule type" value="Genomic_DNA"/>
</dbReference>
<proteinExistence type="inferred from homology"/>
<keyword evidence="6" id="KW-1185">Reference proteome</keyword>
<dbReference type="PANTHER" id="PTHR43000">
    <property type="entry name" value="DTDP-D-GLUCOSE 4,6-DEHYDRATASE-RELATED"/>
    <property type="match status" value="1"/>
</dbReference>
<dbReference type="AlphaFoldDB" id="A0A193FPR8"/>
<evidence type="ECO:0000313" key="4">
    <source>
        <dbReference type="EMBL" id="ANN69089.1"/>
    </source>
</evidence>
<evidence type="ECO:0000259" key="3">
    <source>
        <dbReference type="Pfam" id="PF01370"/>
    </source>
</evidence>
<evidence type="ECO:0000313" key="7">
    <source>
        <dbReference type="Proteomes" id="UP000092213"/>
    </source>
</evidence>